<name>A0AAW2JT32_SESRA</name>
<gene>
    <name evidence="2" type="ORF">Sradi_6757300</name>
</gene>
<dbReference type="AlphaFoldDB" id="A0AAW2JT32"/>
<evidence type="ECO:0000313" key="2">
    <source>
        <dbReference type="EMBL" id="KAL0297052.1"/>
    </source>
</evidence>
<accession>A0AAW2JT32</accession>
<comment type="caution">
    <text evidence="2">The sequence shown here is derived from an EMBL/GenBank/DDBJ whole genome shotgun (WGS) entry which is preliminary data.</text>
</comment>
<proteinExistence type="predicted"/>
<evidence type="ECO:0000256" key="1">
    <source>
        <dbReference type="SAM" id="MobiDB-lite"/>
    </source>
</evidence>
<protein>
    <submittedName>
        <fullName evidence="2">Uncharacterized protein</fullName>
    </submittedName>
</protein>
<feature type="compositionally biased region" description="Basic and acidic residues" evidence="1">
    <location>
        <begin position="225"/>
        <end position="246"/>
    </location>
</feature>
<organism evidence="2">
    <name type="scientific">Sesamum radiatum</name>
    <name type="common">Black benniseed</name>
    <dbReference type="NCBI Taxonomy" id="300843"/>
    <lineage>
        <taxon>Eukaryota</taxon>
        <taxon>Viridiplantae</taxon>
        <taxon>Streptophyta</taxon>
        <taxon>Embryophyta</taxon>
        <taxon>Tracheophyta</taxon>
        <taxon>Spermatophyta</taxon>
        <taxon>Magnoliopsida</taxon>
        <taxon>eudicotyledons</taxon>
        <taxon>Gunneridae</taxon>
        <taxon>Pentapetalae</taxon>
        <taxon>asterids</taxon>
        <taxon>lamiids</taxon>
        <taxon>Lamiales</taxon>
        <taxon>Pedaliaceae</taxon>
        <taxon>Sesamum</taxon>
    </lineage>
</organism>
<feature type="region of interest" description="Disordered" evidence="1">
    <location>
        <begin position="181"/>
        <end position="255"/>
    </location>
</feature>
<reference evidence="2" key="1">
    <citation type="submission" date="2020-06" db="EMBL/GenBank/DDBJ databases">
        <authorList>
            <person name="Li T."/>
            <person name="Hu X."/>
            <person name="Zhang T."/>
            <person name="Song X."/>
            <person name="Zhang H."/>
            <person name="Dai N."/>
            <person name="Sheng W."/>
            <person name="Hou X."/>
            <person name="Wei L."/>
        </authorList>
    </citation>
    <scope>NUCLEOTIDE SEQUENCE</scope>
    <source>
        <strain evidence="2">G02</strain>
        <tissue evidence="2">Leaf</tissue>
    </source>
</reference>
<sequence length="491" mass="54239">MSLMAERRSDPNSDGTASAAAECRTVFVDTSLDSHLALILSNSDTVSDFKKKIMREHVRCFPKMEEIEIHSLKVYVAFSRCHACLECVSRSKRNWFLSVDASGVPQHYLEQKSYKPGTSNDAMMETRSIAEDHCRDLISDANVISTFQMPSPDGGTGQNATSELNSGLKLEKCSEKNIDFPNKSIENYGETKPPAKKKCKTRHNQDKLGTTLVEGTSSGGAAKRSTSESTEKSEILLASDNRKEASPLKSEMPENVIAVKPKNTLAQNVLTKNLEGVTLDTSAQGKKRKRKGRKEEMPQNRAADPGPSPEYDEGNRSFLSKTSDFHADALSKPSQVPQRKQWISLPLEGTSGTTVLPLKGTDIHEPDNDMNMEVDILTQFSQSKVKGEASSLKNKLPVTNGTNKEANMPDIEEEPRESSLNHEPVRILSENLRTLDQSEADIKIRESVELNDFLVTKGEAEHSNRRKTKAKKSGGKLCDGMMKKMLTTACS</sequence>
<dbReference type="EMBL" id="JACGWJ010000032">
    <property type="protein sequence ID" value="KAL0297052.1"/>
    <property type="molecule type" value="Genomic_DNA"/>
</dbReference>
<reference evidence="2" key="2">
    <citation type="journal article" date="2024" name="Plant">
        <title>Genomic evolution and insights into agronomic trait innovations of Sesamum species.</title>
        <authorList>
            <person name="Miao H."/>
            <person name="Wang L."/>
            <person name="Qu L."/>
            <person name="Liu H."/>
            <person name="Sun Y."/>
            <person name="Le M."/>
            <person name="Wang Q."/>
            <person name="Wei S."/>
            <person name="Zheng Y."/>
            <person name="Lin W."/>
            <person name="Duan Y."/>
            <person name="Cao H."/>
            <person name="Xiong S."/>
            <person name="Wang X."/>
            <person name="Wei L."/>
            <person name="Li C."/>
            <person name="Ma Q."/>
            <person name="Ju M."/>
            <person name="Zhao R."/>
            <person name="Li G."/>
            <person name="Mu C."/>
            <person name="Tian Q."/>
            <person name="Mei H."/>
            <person name="Zhang T."/>
            <person name="Gao T."/>
            <person name="Zhang H."/>
        </authorList>
    </citation>
    <scope>NUCLEOTIDE SEQUENCE</scope>
    <source>
        <strain evidence="2">G02</strain>
    </source>
</reference>
<feature type="region of interest" description="Disordered" evidence="1">
    <location>
        <begin position="388"/>
        <end position="421"/>
    </location>
</feature>
<feature type="region of interest" description="Disordered" evidence="1">
    <location>
        <begin position="277"/>
        <end position="318"/>
    </location>
</feature>
<feature type="compositionally biased region" description="Polar residues" evidence="1">
    <location>
        <begin position="391"/>
        <end position="405"/>
    </location>
</feature>